<evidence type="ECO:0000313" key="1">
    <source>
        <dbReference type="EMBL" id="MBE2998267.1"/>
    </source>
</evidence>
<protein>
    <recommendedName>
        <fullName evidence="3">ABC transporter substrate-binding protein</fullName>
    </recommendedName>
</protein>
<name>A0ABR9P334_9ACTN</name>
<proteinExistence type="predicted"/>
<sequence length="479" mass="51530">MAAAALALVLVAVGLRYWDEFTCGGPGNGVHLIGGQCVGITDDAHVFHEGFEEIQGKIAAENDRVAEAVESGENQAVKIAYLGTFSFGEVGPMDPVRMLRAIEGAYTAQMTANQSPRFGDRTPEIQLELANVGSQQAQWEPVVDQLVPMTEDDIPLVAVTGMGVSIDSTRDIAERLSSENIPMVSSAVTADGLDDGDIPGLLRAAPSNTEYVRALREYMDGLDEEPAGTLVYDRNEPDLFVSTLRSAYEENLADFTEGSAQEYGGTTVGESSSSGVYTPISMNLCWNATDTVFFAGRAPDLDDFLYTLSIRDCDHIPLKIVFAVTGLSVIQDDDVMGYLEDGNMSLIYASATDPRWENATPGDDAPEHYGDFVNSYREYVGDDTGAFDNGYALVNHDAVGVAARAVRISYEGDEEQPPTASEVFSQLMLLNSAHEVRGGGGMLSYTDETEGEAAGRYVPVVELPLEGDQPLEDPYITGD</sequence>
<dbReference type="Gene3D" id="3.40.50.2300">
    <property type="match status" value="2"/>
</dbReference>
<dbReference type="EMBL" id="JADBGI010000004">
    <property type="protein sequence ID" value="MBE2998267.1"/>
    <property type="molecule type" value="Genomic_DNA"/>
</dbReference>
<evidence type="ECO:0008006" key="3">
    <source>
        <dbReference type="Google" id="ProtNLM"/>
    </source>
</evidence>
<keyword evidence="2" id="KW-1185">Reference proteome</keyword>
<gene>
    <name evidence="1" type="ORF">IDM40_06045</name>
</gene>
<dbReference type="InterPro" id="IPR028082">
    <property type="entry name" value="Peripla_BP_I"/>
</dbReference>
<dbReference type="Proteomes" id="UP000806528">
    <property type="component" value="Unassembled WGS sequence"/>
</dbReference>
<accession>A0ABR9P334</accession>
<evidence type="ECO:0000313" key="2">
    <source>
        <dbReference type="Proteomes" id="UP000806528"/>
    </source>
</evidence>
<organism evidence="1 2">
    <name type="scientific">Nocardiopsis coralli</name>
    <dbReference type="NCBI Taxonomy" id="2772213"/>
    <lineage>
        <taxon>Bacteria</taxon>
        <taxon>Bacillati</taxon>
        <taxon>Actinomycetota</taxon>
        <taxon>Actinomycetes</taxon>
        <taxon>Streptosporangiales</taxon>
        <taxon>Nocardiopsidaceae</taxon>
        <taxon>Nocardiopsis</taxon>
    </lineage>
</organism>
<comment type="caution">
    <text evidence="1">The sequence shown here is derived from an EMBL/GenBank/DDBJ whole genome shotgun (WGS) entry which is preliminary data.</text>
</comment>
<dbReference type="SUPFAM" id="SSF53822">
    <property type="entry name" value="Periplasmic binding protein-like I"/>
    <property type="match status" value="1"/>
</dbReference>
<reference evidence="1 2" key="1">
    <citation type="submission" date="2020-09" db="EMBL/GenBank/DDBJ databases">
        <title>Diversity and distribution of actinomycetes associated with coral in the coast of Hainan.</title>
        <authorList>
            <person name="Li F."/>
        </authorList>
    </citation>
    <scope>NUCLEOTIDE SEQUENCE [LARGE SCALE GENOMIC DNA]</scope>
    <source>
        <strain evidence="1 2">HNM0947</strain>
    </source>
</reference>